<dbReference type="FunFam" id="2.60.40.10:FF:000210">
    <property type="entry name" value="Fibronectin type III domain containing 3A"/>
    <property type="match status" value="1"/>
</dbReference>
<name>A0A3Q3VJX5_MOLML</name>
<feature type="transmembrane region" description="Helical" evidence="10">
    <location>
        <begin position="1126"/>
        <end position="1149"/>
    </location>
</feature>
<feature type="region of interest" description="Disordered" evidence="9">
    <location>
        <begin position="138"/>
        <end position="180"/>
    </location>
</feature>
<dbReference type="CDD" id="cd00063">
    <property type="entry name" value="FN3"/>
    <property type="match status" value="9"/>
</dbReference>
<evidence type="ECO:0000256" key="7">
    <source>
        <dbReference type="ARBA" id="ARBA00038207"/>
    </source>
</evidence>
<evidence type="ECO:0000256" key="8">
    <source>
        <dbReference type="ARBA" id="ARBA00067092"/>
    </source>
</evidence>
<dbReference type="OMA" id="GETEAMC"/>
<dbReference type="PANTHER" id="PTHR24099:SF9">
    <property type="entry name" value="FIBRONECTIN TYPE-III DOMAIN-CONTAINING PROTEIN 3A"/>
    <property type="match status" value="1"/>
</dbReference>
<evidence type="ECO:0000256" key="5">
    <source>
        <dbReference type="ARBA" id="ARBA00023034"/>
    </source>
</evidence>
<dbReference type="FunFam" id="2.60.40.10:FF:000180">
    <property type="entry name" value="Fibronectin type III domain containing 3A"/>
    <property type="match status" value="1"/>
</dbReference>
<feature type="domain" description="Fibronectin type-III" evidence="11">
    <location>
        <begin position="617"/>
        <end position="710"/>
    </location>
</feature>
<feature type="compositionally biased region" description="Polar residues" evidence="9">
    <location>
        <begin position="159"/>
        <end position="169"/>
    </location>
</feature>
<comment type="subcellular location">
    <subcellularLocation>
        <location evidence="1">Golgi apparatus membrane</location>
        <topology evidence="1">Single-pass membrane protein</topology>
    </subcellularLocation>
</comment>
<dbReference type="InterPro" id="IPR036116">
    <property type="entry name" value="FN3_sf"/>
</dbReference>
<dbReference type="PRINTS" id="PR00014">
    <property type="entry name" value="FNTYPEIII"/>
</dbReference>
<feature type="domain" description="Fibronectin type-III" evidence="11">
    <location>
        <begin position="221"/>
        <end position="321"/>
    </location>
</feature>
<keyword evidence="4 10" id="KW-1133">Transmembrane helix</keyword>
<reference evidence="12" key="2">
    <citation type="submission" date="2025-09" db="UniProtKB">
        <authorList>
            <consortium name="Ensembl"/>
        </authorList>
    </citation>
    <scope>IDENTIFICATION</scope>
</reference>
<evidence type="ECO:0000259" key="11">
    <source>
        <dbReference type="PROSITE" id="PS50853"/>
    </source>
</evidence>
<dbReference type="FunFam" id="2.60.40.10:FF:000373">
    <property type="entry name" value="fibronectin type-III domain-containing protein 3A isoform X1"/>
    <property type="match status" value="1"/>
</dbReference>
<dbReference type="Proteomes" id="UP000261620">
    <property type="component" value="Unplaced"/>
</dbReference>
<dbReference type="FunFam" id="2.60.40.10:FF:000366">
    <property type="entry name" value="fibronectin type-III domain-containing protein 3A isoform X1"/>
    <property type="match status" value="1"/>
</dbReference>
<comment type="similarity">
    <text evidence="7">Belongs to the FNDC3 family.</text>
</comment>
<dbReference type="FunFam" id="2.60.40.10:FF:000175">
    <property type="entry name" value="Fibronectin type III domain containing 3A"/>
    <property type="match status" value="1"/>
</dbReference>
<dbReference type="InterPro" id="IPR003961">
    <property type="entry name" value="FN3_dom"/>
</dbReference>
<dbReference type="GO" id="GO:0000139">
    <property type="term" value="C:Golgi membrane"/>
    <property type="evidence" value="ECO:0007669"/>
    <property type="project" value="UniProtKB-SubCell"/>
</dbReference>
<evidence type="ECO:0000313" key="12">
    <source>
        <dbReference type="Ensembl" id="ENSMMOP00000000343.1"/>
    </source>
</evidence>
<sequence length="1150" mass="125794">MSPAQVPMMSPNGSVPPIYVPPGYVSQIIEENGVRRVLVLPQQPEFHPGGHSPLHHPQPPPHAHLPAFIPHPAMMPPPPHLYTGMAGGVGDLSSQYISQYHPAHIYSEQESHSPHGRPAFVHRDDRTSKTFERLQKKLKERQGGGGGGQVKDSPPPSPQKSCNSPQTVDIHNGVGGKGLEADQGQLSYAVAGPARQTGRGKHGESGELDEEAQALQSLLSTISKPLVSDIQARGAVVSWSTPTRSESENGSTEDDCGPQEPFSYEVFISFHGKDGKYKSMYCGEELRAALEDLRPATDYHVRLAQLSGSPSEAVSFTTLSCEPDPPNPPRKASGTKNSLVLQWKAPCDNGSKIQNYILQWDEGKGAGDFEQCYYGPQKQYRVTKLSPASRYSFRLSAKNDMGVSEFSEVVDLFTSCSVPLPPFPPELEMAGVTWLCLKWQRPSSSPKEDDIYYILEMEEEGSGYGFQPSYDGEELSCTIRTLHRSTKYKFRVAAYNSEGKSNPSQVVEFTTNPDRPSSPCRPVIRGRVLPTSFKMAWEPPKDDGGADVTKYVVELSEGLGGLSWELVYSGPAREHVCDGLKPGCSYQTRVYCMSEGGQSPVSHSCLQVQTPAVPPGPCQPPRLVGKPKAREMQLRWGPPQVDGGSPVSCYSIEVSGPQSEESREVYQGPELDCSVGGLMPGKTYSFRLKAANKAGFGPLSERYEVTTGPGAPELCKCPSTTCKSPSCVVVSWEAPPCNGAPVTEFRLEWGAAEGSMQISYSGPGLSHEMKGLFPATNYFCRIQAVNVAGVGPFSEVVLCQTPCSVPAAVSNIYALKDTELQRPLYSPSTCLGICWDPPCDHGSEITSYLIDLGERQPIIVGPVNEHIIQHLQPDTSYRIRIQALNSLGAGPFSHTFKLKTKPLPPQPPRLECTTFSHQTLRLKWGDGPTKASTSDALQYQLQMEDKSGRFFSLYEGSCHTHKVQRLNESTSYTFRIQAFNEAGEGPFSNVYTFTTPRSPPAPVKVERQDDNSCEVSWEALMPMKGDPIFYTLQYMIGNSDFKQAYKGSATSFLFQNLQPNSDYRFRVCAVRRCQDAPELSGPYSPTVTLSPQRNEVVAGGGAASSGSRAIAESSRARRSLTDEQCAFLLLMVFAVIAILIAFVIQYFVIK</sequence>
<evidence type="ECO:0000256" key="10">
    <source>
        <dbReference type="SAM" id="Phobius"/>
    </source>
</evidence>
<feature type="domain" description="Fibronectin type-III" evidence="11">
    <location>
        <begin position="711"/>
        <end position="804"/>
    </location>
</feature>
<feature type="domain" description="Fibronectin type-III" evidence="11">
    <location>
        <begin position="904"/>
        <end position="998"/>
    </location>
</feature>
<dbReference type="InterPro" id="IPR013783">
    <property type="entry name" value="Ig-like_fold"/>
</dbReference>
<feature type="domain" description="Fibronectin type-III" evidence="11">
    <location>
        <begin position="421"/>
        <end position="514"/>
    </location>
</feature>
<keyword evidence="6 10" id="KW-0472">Membrane</keyword>
<dbReference type="Ensembl" id="ENSMMOT00000000348.1">
    <property type="protein sequence ID" value="ENSMMOP00000000343.1"/>
    <property type="gene ID" value="ENSMMOG00000000283.1"/>
</dbReference>
<evidence type="ECO:0000256" key="3">
    <source>
        <dbReference type="ARBA" id="ARBA00022737"/>
    </source>
</evidence>
<evidence type="ECO:0000256" key="2">
    <source>
        <dbReference type="ARBA" id="ARBA00022692"/>
    </source>
</evidence>
<dbReference type="FunFam" id="2.60.40.10:FF:000337">
    <property type="entry name" value="fibronectin type-III domain-containing protein 3A isoform X2"/>
    <property type="match status" value="1"/>
</dbReference>
<feature type="domain" description="Fibronectin type-III" evidence="11">
    <location>
        <begin position="999"/>
        <end position="1094"/>
    </location>
</feature>
<keyword evidence="3" id="KW-0677">Repeat</keyword>
<evidence type="ECO:0000256" key="6">
    <source>
        <dbReference type="ARBA" id="ARBA00023136"/>
    </source>
</evidence>
<organism evidence="12 13">
    <name type="scientific">Mola mola</name>
    <name type="common">Ocean sunfish</name>
    <name type="synonym">Tetraodon mola</name>
    <dbReference type="NCBI Taxonomy" id="94237"/>
    <lineage>
        <taxon>Eukaryota</taxon>
        <taxon>Metazoa</taxon>
        <taxon>Chordata</taxon>
        <taxon>Craniata</taxon>
        <taxon>Vertebrata</taxon>
        <taxon>Euteleostomi</taxon>
        <taxon>Actinopterygii</taxon>
        <taxon>Neopterygii</taxon>
        <taxon>Teleostei</taxon>
        <taxon>Neoteleostei</taxon>
        <taxon>Acanthomorphata</taxon>
        <taxon>Eupercaria</taxon>
        <taxon>Tetraodontiformes</taxon>
        <taxon>Molidae</taxon>
        <taxon>Mola</taxon>
    </lineage>
</organism>
<feature type="compositionally biased region" description="Polar residues" evidence="9">
    <location>
        <begin position="239"/>
        <end position="250"/>
    </location>
</feature>
<evidence type="ECO:0000313" key="13">
    <source>
        <dbReference type="Proteomes" id="UP000261620"/>
    </source>
</evidence>
<dbReference type="STRING" id="94237.ENSMMOP00000000343"/>
<dbReference type="InterPro" id="IPR050617">
    <property type="entry name" value="E3_ligase_FN3/SPRY"/>
</dbReference>
<dbReference type="Gene3D" id="2.60.40.10">
    <property type="entry name" value="Immunoglobulins"/>
    <property type="match status" value="9"/>
</dbReference>
<dbReference type="SMART" id="SM00060">
    <property type="entry name" value="FN3"/>
    <property type="match status" value="9"/>
</dbReference>
<dbReference type="PROSITE" id="PS50853">
    <property type="entry name" value="FN3"/>
    <property type="match status" value="9"/>
</dbReference>
<keyword evidence="13" id="KW-1185">Reference proteome</keyword>
<reference evidence="12" key="1">
    <citation type="submission" date="2025-08" db="UniProtKB">
        <authorList>
            <consortium name="Ensembl"/>
        </authorList>
    </citation>
    <scope>IDENTIFICATION</scope>
</reference>
<keyword evidence="5" id="KW-0333">Golgi apparatus</keyword>
<feature type="region of interest" description="Disordered" evidence="9">
    <location>
        <begin position="239"/>
        <end position="258"/>
    </location>
</feature>
<dbReference type="SUPFAM" id="SSF49265">
    <property type="entry name" value="Fibronectin type III"/>
    <property type="match status" value="6"/>
</dbReference>
<feature type="domain" description="Fibronectin type-III" evidence="11">
    <location>
        <begin position="325"/>
        <end position="418"/>
    </location>
</feature>
<keyword evidence="2 10" id="KW-0812">Transmembrane</keyword>
<evidence type="ECO:0000256" key="9">
    <source>
        <dbReference type="SAM" id="MobiDB-lite"/>
    </source>
</evidence>
<dbReference type="PANTHER" id="PTHR24099">
    <property type="entry name" value="E3 UBIQUITIN-PROTEIN LIGASE TRIM36-RELATED"/>
    <property type="match status" value="1"/>
</dbReference>
<dbReference type="AlphaFoldDB" id="A0A3Q3VJX5"/>
<feature type="domain" description="Fibronectin type-III" evidence="11">
    <location>
        <begin position="816"/>
        <end position="903"/>
    </location>
</feature>
<dbReference type="Pfam" id="PF00041">
    <property type="entry name" value="fn3"/>
    <property type="match status" value="8"/>
</dbReference>
<protein>
    <recommendedName>
        <fullName evidence="8">Fibronectin type-III domain-containing protein 3A</fullName>
    </recommendedName>
</protein>
<evidence type="ECO:0000256" key="1">
    <source>
        <dbReference type="ARBA" id="ARBA00004194"/>
    </source>
</evidence>
<evidence type="ECO:0000256" key="4">
    <source>
        <dbReference type="ARBA" id="ARBA00022989"/>
    </source>
</evidence>
<accession>A0A3Q3VJX5</accession>
<feature type="domain" description="Fibronectin type-III" evidence="11">
    <location>
        <begin position="515"/>
        <end position="613"/>
    </location>
</feature>
<dbReference type="FunFam" id="2.60.40.10:FF:000195">
    <property type="entry name" value="Fibronectin type III domain containing 3A"/>
    <property type="match status" value="1"/>
</dbReference>
<proteinExistence type="inferred from homology"/>